<feature type="region of interest" description="Disordered" evidence="1">
    <location>
        <begin position="975"/>
        <end position="1006"/>
    </location>
</feature>
<dbReference type="InterPro" id="IPR029625">
    <property type="entry name" value="FAM169"/>
</dbReference>
<organism evidence="2 3">
    <name type="scientific">Silurus meridionalis</name>
    <name type="common">Southern catfish</name>
    <name type="synonym">Silurus soldatovi meridionalis</name>
    <dbReference type="NCBI Taxonomy" id="175797"/>
    <lineage>
        <taxon>Eukaryota</taxon>
        <taxon>Metazoa</taxon>
        <taxon>Chordata</taxon>
        <taxon>Craniata</taxon>
        <taxon>Vertebrata</taxon>
        <taxon>Euteleostomi</taxon>
        <taxon>Actinopterygii</taxon>
        <taxon>Neopterygii</taxon>
        <taxon>Teleostei</taxon>
        <taxon>Ostariophysi</taxon>
        <taxon>Siluriformes</taxon>
        <taxon>Siluridae</taxon>
        <taxon>Silurus</taxon>
    </lineage>
</organism>
<proteinExistence type="predicted"/>
<feature type="compositionally biased region" description="Basic and acidic residues" evidence="1">
    <location>
        <begin position="2083"/>
        <end position="2103"/>
    </location>
</feature>
<feature type="compositionally biased region" description="Basic and acidic residues" evidence="1">
    <location>
        <begin position="1894"/>
        <end position="1903"/>
    </location>
</feature>
<feature type="compositionally biased region" description="Basic and acidic residues" evidence="1">
    <location>
        <begin position="1744"/>
        <end position="1757"/>
    </location>
</feature>
<feature type="compositionally biased region" description="Polar residues" evidence="1">
    <location>
        <begin position="1461"/>
        <end position="1471"/>
    </location>
</feature>
<comment type="caution">
    <text evidence="2">The sequence shown here is derived from an EMBL/GenBank/DDBJ whole genome shotgun (WGS) entry which is preliminary data.</text>
</comment>
<feature type="compositionally biased region" description="Polar residues" evidence="1">
    <location>
        <begin position="1246"/>
        <end position="1255"/>
    </location>
</feature>
<evidence type="ECO:0000256" key="1">
    <source>
        <dbReference type="SAM" id="MobiDB-lite"/>
    </source>
</evidence>
<protein>
    <submittedName>
        <fullName evidence="2">Uncharacterized protein</fullName>
    </submittedName>
</protein>
<evidence type="ECO:0000313" key="2">
    <source>
        <dbReference type="EMBL" id="KAF7687318.1"/>
    </source>
</evidence>
<feature type="compositionally biased region" description="Polar residues" evidence="1">
    <location>
        <begin position="1199"/>
        <end position="1211"/>
    </location>
</feature>
<feature type="region of interest" description="Disordered" evidence="1">
    <location>
        <begin position="1913"/>
        <end position="1933"/>
    </location>
</feature>
<feature type="compositionally biased region" description="Basic and acidic residues" evidence="1">
    <location>
        <begin position="1913"/>
        <end position="1926"/>
    </location>
</feature>
<feature type="compositionally biased region" description="Basic and acidic residues" evidence="1">
    <location>
        <begin position="2002"/>
        <end position="2016"/>
    </location>
</feature>
<accession>A0A8T0A630</accession>
<feature type="region of interest" description="Disordered" evidence="1">
    <location>
        <begin position="2002"/>
        <end position="2103"/>
    </location>
</feature>
<feature type="region of interest" description="Disordered" evidence="1">
    <location>
        <begin position="571"/>
        <end position="700"/>
    </location>
</feature>
<reference evidence="2" key="1">
    <citation type="submission" date="2020-08" db="EMBL/GenBank/DDBJ databases">
        <title>Chromosome-level assembly of Southern catfish (Silurus meridionalis) provides insights into visual adaptation to the nocturnal and benthic lifestyles.</title>
        <authorList>
            <person name="Zhang Y."/>
            <person name="Wang D."/>
            <person name="Peng Z."/>
        </authorList>
    </citation>
    <scope>NUCLEOTIDE SEQUENCE</scope>
    <source>
        <strain evidence="2">SWU-2019-XX</strain>
        <tissue evidence="2">Muscle</tissue>
    </source>
</reference>
<feature type="region of interest" description="Disordered" evidence="1">
    <location>
        <begin position="1136"/>
        <end position="1263"/>
    </location>
</feature>
<feature type="region of interest" description="Disordered" evidence="1">
    <location>
        <begin position="1884"/>
        <end position="1903"/>
    </location>
</feature>
<sequence length="2103" mass="238385">MWLSSARSRFLQLSRRDRALKPEGGVHRLSQPFLFYFAHSAPTQYFCQCYTGALRSREILFPYPRMEYPVDVLTSVDPESLEHSAKDYMSKLLHRNPEKPEYLSIPGSKKIEIGLCNVGFVPLHGANIIYKVLALFLPEENSKAVGLYLLNHWWSAEDILKTADPTRTGLLKVKTTGERIVLYVLNRIIHRTKERADCDVKFLCHEKDEFAKILWKNGEAVGFYSVKPEGTICSHYLTKCYDLPIMDTIFVRKCHRSNGYGLQMLEDFVWSFKNDCIGLQRPLSPAMYKVCEKYLNLHPQDTKLLWETNGTGCSFQRSQIARKLQAMDLNKSHEFIGDEEDDNFQMEVGITQVEGTMHYTEDVEEVVQVKKRKVVHDTAVTTYCRSCILKHKKPGTDTEVTIEKTNRVEDIEPDVHCAEDDLVHEDGERFLRKDTVETVLHDVTTISEISRLHCEEQNILPCEPSSHSETKTEQMIKIPPFMEIRNNKDAQMVETVQSQQDQTPPAEYSNKNDTEEAGKISVVENIVDETVEIEVEKREAGALVVSLVEKAKNTVEESGIVQECSWKKIQETEDLEPSPDNKEEKVSTLMQQEENKTTAYRLGSKGKHDKRRSNYETSLRSSRRLDDQAAKSELVESISRSTSKKALAATSKHVYTRKTQSIKQPEESKQVQGKPKYQGLKQTESPEKERVMEKAENENVEGKIETINITTEVYSENSIVTLRKKEMNNENSSLDQQPTDDQDLMEVEKDRADKNKMDEKLRNKEQEKETASAEEVTKTSMDGEEIGLVDVNFEISKLIIDVKAHEPSASEHIEEQGEEPAVETVPVTDGHSKVAALKCHKSVELLVADNENALVAEDKTENLNIDESDVRHDKIMENIISKYDDIVLEPNLTDASKMAESQEVEPLKESEIVEAAEEQVLTFVTDETKIETFQKEKALKETLLNSVQDTHNEEKRKHITESGEDDERVKLDVQSELSEAAEDKTSFETPFKNPRRLKHQGEKSEVTTRVLRSATKAAKDTSKTKAEKQQVKTKQTVDDLEVEQMMDVLVSHTETALEQSISFNAEMEHVKAIEMEVGPKTPEQSAAENVEEQEEEMALEKGPSEDTEEAILTCATDVHLDFDDGLTTTVAGEDATEISQPQVEPHRPECIDTESLAKHTEKETDKRVKSKKSVALNDEVKVPESTITDEAVRKEADTAQETPTKEPQCQHVNEDEDEASSVSPLRFSKRLQGQAAESEIKMRILENSSSLTGKGTPQRRHKKQMKTLMLQEEPERLDEAKNNEMNIISGIKAVEEHMESVTVNLFELSETVKEVENRVQKDKTSTELVHGEHSEDVMETTSLLTFQEASVVLVDVKKVLPNLTGDCSPAQEEIGNKLKMSEQAADMPEKVREELRAKVVEEEIIEKEFVNPIIEEPADIPSTLQDLQDFHNTQVVKDLIYVEEYEEELATNLAPERQTGRNESGNETTQSQEVVLLTKTHYADDENALVQMDVTESVTEKIDKENEEAVELGMNNTLITSNKQERDNCSKEGMKDVLEEKTTLAELDTSKTLSDCKASTTPAQGHSVEGCTKDILVSTSRNPRRRTLPAKLTPERKTRPLHKETRVNKNTEEEISDEDFETVFTRNLRRRTITVTASQRRRSKHITGLRVAESEMGGHEIVTVQGTEVARPTSEETQETYLKYIEVPVISKTARKDQPQEKTLLKKYADKVDKVTDVRKAMNKAAVDHAEVETTERGVLLVDAPDKNREKAPDKPNQEQVKSTNSELEREQHDEALQEMLLEKTFEKGLGKGVEEKHFEEKKGSSINLQITEAVPDQLEEGIGYERRMIKKRTITTKALSVRKYKRLCEQDQGGNDGQTIVWANTGDSAPVETMVMEMASVKSPAENQATNHGQEKEDINIMGGEDSKLVAQEEDHGEDHGEANREQQSLTEQTACENNASKAAKVAYEHKRIVATQEVPELYEKIAEKMTEASVIADENFTLALDEELNPNDAECSQVVEETRASFQESEKEITDAEQDSGVMTQHNLQGRESAKASAKQKTTRKRRKLLQDSPSEMENKSEAEEVEEVLGEEVKTPQQKRKSEVKLTPRRSERLFRTKIM</sequence>
<dbReference type="EMBL" id="JABFDY010000027">
    <property type="protein sequence ID" value="KAF7687318.1"/>
    <property type="molecule type" value="Genomic_DNA"/>
</dbReference>
<dbReference type="PANTHER" id="PTHR22442:SF3">
    <property type="entry name" value="SOLUBLE LAMIN-ASSOCIATED PROTEIN OF 75 KDA"/>
    <property type="match status" value="1"/>
</dbReference>
<feature type="region of interest" description="Disordered" evidence="1">
    <location>
        <begin position="949"/>
        <end position="968"/>
    </location>
</feature>
<gene>
    <name evidence="2" type="ORF">HF521_014546</name>
</gene>
<name>A0A8T0A630_SILME</name>
<feature type="compositionally biased region" description="Basic and acidic residues" evidence="1">
    <location>
        <begin position="1144"/>
        <end position="1167"/>
    </location>
</feature>
<feature type="region of interest" description="Disordered" evidence="1">
    <location>
        <begin position="751"/>
        <end position="778"/>
    </location>
</feature>
<evidence type="ECO:0000313" key="3">
    <source>
        <dbReference type="Proteomes" id="UP000606274"/>
    </source>
</evidence>
<feature type="region of interest" description="Disordered" evidence="1">
    <location>
        <begin position="1742"/>
        <end position="1770"/>
    </location>
</feature>
<feature type="compositionally biased region" description="Basic and acidic residues" evidence="1">
    <location>
        <begin position="751"/>
        <end position="777"/>
    </location>
</feature>
<feature type="compositionally biased region" description="Polar residues" evidence="1">
    <location>
        <begin position="494"/>
        <end position="503"/>
    </location>
</feature>
<feature type="compositionally biased region" description="Basic and acidic residues" evidence="1">
    <location>
        <begin position="684"/>
        <end position="700"/>
    </location>
</feature>
<dbReference type="PANTHER" id="PTHR22442">
    <property type="match status" value="1"/>
</dbReference>
<feature type="region of interest" description="Disordered" evidence="1">
    <location>
        <begin position="494"/>
        <end position="516"/>
    </location>
</feature>
<feature type="compositionally biased region" description="Polar residues" evidence="1">
    <location>
        <begin position="2023"/>
        <end position="2032"/>
    </location>
</feature>
<feature type="region of interest" description="Disordered" evidence="1">
    <location>
        <begin position="1451"/>
        <end position="1471"/>
    </location>
</feature>
<feature type="compositionally biased region" description="Basic and acidic residues" evidence="1">
    <location>
        <begin position="950"/>
        <end position="968"/>
    </location>
</feature>
<keyword evidence="3" id="KW-1185">Reference proteome</keyword>
<feature type="compositionally biased region" description="Basic and acidic residues" evidence="1">
    <location>
        <begin position="623"/>
        <end position="634"/>
    </location>
</feature>
<feature type="region of interest" description="Disordered" evidence="1">
    <location>
        <begin position="1079"/>
        <end position="1106"/>
    </location>
</feature>
<dbReference type="Proteomes" id="UP000606274">
    <property type="component" value="Unassembled WGS sequence"/>
</dbReference>